<keyword evidence="4 10" id="KW-0808">Transferase</keyword>
<evidence type="ECO:0000313" key="10">
    <source>
        <dbReference type="EMBL" id="APW37406.1"/>
    </source>
</evidence>
<proteinExistence type="predicted"/>
<feature type="domain" description="Post-SET" evidence="9">
    <location>
        <begin position="139"/>
        <end position="155"/>
    </location>
</feature>
<name>A0A1P8JUG4_9BURK</name>
<dbReference type="Pfam" id="PF00856">
    <property type="entry name" value="SET"/>
    <property type="match status" value="1"/>
</dbReference>
<protein>
    <submittedName>
        <fullName evidence="10">SET domain-containing protein-lysine N-methyltransferase</fullName>
    </submittedName>
</protein>
<keyword evidence="7" id="KW-0862">Zinc</keyword>
<dbReference type="GO" id="GO:0008168">
    <property type="term" value="F:methyltransferase activity"/>
    <property type="evidence" value="ECO:0007669"/>
    <property type="project" value="UniProtKB-KW"/>
</dbReference>
<evidence type="ECO:0000313" key="11">
    <source>
        <dbReference type="Proteomes" id="UP000186609"/>
    </source>
</evidence>
<feature type="domain" description="SET" evidence="8">
    <location>
        <begin position="16"/>
        <end position="129"/>
    </location>
</feature>
<dbReference type="GO" id="GO:0005694">
    <property type="term" value="C:chromosome"/>
    <property type="evidence" value="ECO:0007669"/>
    <property type="project" value="UniProtKB-SubCell"/>
</dbReference>
<dbReference type="SMART" id="SM00317">
    <property type="entry name" value="SET"/>
    <property type="match status" value="1"/>
</dbReference>
<dbReference type="STRING" id="1842727.RD110_09570"/>
<dbReference type="OrthoDB" id="9790349at2"/>
<accession>A0A1P8JUG4</accession>
<dbReference type="PANTHER" id="PTHR46223">
    <property type="entry name" value="HISTONE-LYSINE N-METHYLTRANSFERASE SUV39H"/>
    <property type="match status" value="1"/>
</dbReference>
<evidence type="ECO:0000256" key="6">
    <source>
        <dbReference type="ARBA" id="ARBA00022723"/>
    </source>
</evidence>
<gene>
    <name evidence="10" type="ORF">RD110_09570</name>
</gene>
<dbReference type="RefSeq" id="WP_076198907.1">
    <property type="nucleotide sequence ID" value="NZ_CP019236.1"/>
</dbReference>
<dbReference type="InterPro" id="IPR003616">
    <property type="entry name" value="Post-SET_dom"/>
</dbReference>
<keyword evidence="2" id="KW-0158">Chromosome</keyword>
<dbReference type="KEGG" id="rhy:RD110_09570"/>
<dbReference type="InterPro" id="IPR001214">
    <property type="entry name" value="SET_dom"/>
</dbReference>
<dbReference type="AlphaFoldDB" id="A0A1P8JUG4"/>
<dbReference type="PROSITE" id="PS50280">
    <property type="entry name" value="SET"/>
    <property type="match status" value="1"/>
</dbReference>
<organism evidence="10 11">
    <name type="scientific">Rhodoferax koreensis</name>
    <dbReference type="NCBI Taxonomy" id="1842727"/>
    <lineage>
        <taxon>Bacteria</taxon>
        <taxon>Pseudomonadati</taxon>
        <taxon>Pseudomonadota</taxon>
        <taxon>Betaproteobacteria</taxon>
        <taxon>Burkholderiales</taxon>
        <taxon>Comamonadaceae</taxon>
        <taxon>Rhodoferax</taxon>
    </lineage>
</organism>
<keyword evidence="11" id="KW-1185">Reference proteome</keyword>
<dbReference type="GO" id="GO:0032259">
    <property type="term" value="P:methylation"/>
    <property type="evidence" value="ECO:0007669"/>
    <property type="project" value="UniProtKB-KW"/>
</dbReference>
<evidence type="ECO:0000256" key="7">
    <source>
        <dbReference type="ARBA" id="ARBA00022833"/>
    </source>
</evidence>
<evidence type="ECO:0000259" key="9">
    <source>
        <dbReference type="PROSITE" id="PS50868"/>
    </source>
</evidence>
<evidence type="ECO:0000256" key="5">
    <source>
        <dbReference type="ARBA" id="ARBA00022691"/>
    </source>
</evidence>
<dbReference type="InterPro" id="IPR050973">
    <property type="entry name" value="H3K9_Histone-Lys_N-MTase"/>
</dbReference>
<evidence type="ECO:0000256" key="4">
    <source>
        <dbReference type="ARBA" id="ARBA00022679"/>
    </source>
</evidence>
<evidence type="ECO:0000259" key="8">
    <source>
        <dbReference type="PROSITE" id="PS50280"/>
    </source>
</evidence>
<dbReference type="PANTHER" id="PTHR46223:SF3">
    <property type="entry name" value="HISTONE-LYSINE N-METHYLTRANSFERASE SET-23"/>
    <property type="match status" value="1"/>
</dbReference>
<dbReference type="InterPro" id="IPR046341">
    <property type="entry name" value="SET_dom_sf"/>
</dbReference>
<keyword evidence="5" id="KW-0949">S-adenosyl-L-methionine</keyword>
<evidence type="ECO:0000256" key="1">
    <source>
        <dbReference type="ARBA" id="ARBA00004286"/>
    </source>
</evidence>
<keyword evidence="6" id="KW-0479">Metal-binding</keyword>
<dbReference type="Gene3D" id="2.170.270.10">
    <property type="entry name" value="SET domain"/>
    <property type="match status" value="1"/>
</dbReference>
<dbReference type="GO" id="GO:0046872">
    <property type="term" value="F:metal ion binding"/>
    <property type="evidence" value="ECO:0007669"/>
    <property type="project" value="UniProtKB-KW"/>
</dbReference>
<reference evidence="10 11" key="1">
    <citation type="submission" date="2017-01" db="EMBL/GenBank/DDBJ databases">
        <authorList>
            <person name="Mah S.A."/>
            <person name="Swanson W.J."/>
            <person name="Moy G.W."/>
            <person name="Vacquier V.D."/>
        </authorList>
    </citation>
    <scope>NUCLEOTIDE SEQUENCE [LARGE SCALE GENOMIC DNA]</scope>
    <source>
        <strain evidence="10 11">DCY110</strain>
    </source>
</reference>
<dbReference type="PROSITE" id="PS50868">
    <property type="entry name" value="POST_SET"/>
    <property type="match status" value="1"/>
</dbReference>
<dbReference type="EMBL" id="CP019236">
    <property type="protein sequence ID" value="APW37406.1"/>
    <property type="molecule type" value="Genomic_DNA"/>
</dbReference>
<evidence type="ECO:0000256" key="3">
    <source>
        <dbReference type="ARBA" id="ARBA00022603"/>
    </source>
</evidence>
<comment type="subcellular location">
    <subcellularLocation>
        <location evidence="1">Chromosome</location>
    </subcellularLocation>
</comment>
<keyword evidence="3 10" id="KW-0489">Methyltransferase</keyword>
<evidence type="ECO:0000256" key="2">
    <source>
        <dbReference type="ARBA" id="ARBA00022454"/>
    </source>
</evidence>
<dbReference type="SUPFAM" id="SSF82199">
    <property type="entry name" value="SET domain"/>
    <property type="match status" value="1"/>
</dbReference>
<dbReference type="Proteomes" id="UP000186609">
    <property type="component" value="Chromosome"/>
</dbReference>
<sequence>MPTPSDSIAPPLTAHPLIEVRHSSVHGYGVFARTDIPSGTFLAFYEGRRYTPKQIARADFNDRLTYLFGLSDGSTIDGAQGGNLTRHLNHACVPNCEAVEVDGPRKRLVLRISTIRAVAAGEELFLDYALTIDDNAAPSDYPCFCGTPACRGDMVGR</sequence>